<dbReference type="Proteomes" id="UP000297910">
    <property type="component" value="Unassembled WGS sequence"/>
</dbReference>
<dbReference type="EMBL" id="PQXI01000034">
    <property type="protein sequence ID" value="TGO27992.1"/>
    <property type="molecule type" value="Genomic_DNA"/>
</dbReference>
<sequence>MVLLCIIYGIVFQLFRYPSLNEALSMAAAVIPAGITIALAVSMIGHFWSPSHDEVVFQDLIKKVEKVEKMVHDGEMDLLQARFLNEVYAKFIAIFFG</sequence>
<name>A0A4Z1FY88_9HELO</name>
<keyword evidence="3" id="KW-1185">Reference proteome</keyword>
<comment type="caution">
    <text evidence="2">The sequence shown here is derived from an EMBL/GenBank/DDBJ whole genome shotgun (WGS) entry which is preliminary data.</text>
</comment>
<accession>A0A4Z1FY88</accession>
<gene>
    <name evidence="2" type="ORF">BPAE_0034g00720</name>
</gene>
<organism evidence="2 3">
    <name type="scientific">Botrytis paeoniae</name>
    <dbReference type="NCBI Taxonomy" id="278948"/>
    <lineage>
        <taxon>Eukaryota</taxon>
        <taxon>Fungi</taxon>
        <taxon>Dikarya</taxon>
        <taxon>Ascomycota</taxon>
        <taxon>Pezizomycotina</taxon>
        <taxon>Leotiomycetes</taxon>
        <taxon>Helotiales</taxon>
        <taxon>Sclerotiniaceae</taxon>
        <taxon>Botrytis</taxon>
    </lineage>
</organism>
<feature type="transmembrane region" description="Helical" evidence="1">
    <location>
        <begin position="26"/>
        <end position="48"/>
    </location>
</feature>
<reference evidence="2 3" key="1">
    <citation type="submission" date="2017-12" db="EMBL/GenBank/DDBJ databases">
        <title>Comparative genomics of Botrytis spp.</title>
        <authorList>
            <person name="Valero-Jimenez C.A."/>
            <person name="Tapia P."/>
            <person name="Veloso J."/>
            <person name="Silva-Moreno E."/>
            <person name="Staats M."/>
            <person name="Valdes J.H."/>
            <person name="Van Kan J.A.L."/>
        </authorList>
    </citation>
    <scope>NUCLEOTIDE SEQUENCE [LARGE SCALE GENOMIC DNA]</scope>
    <source>
        <strain evidence="2 3">Bp0003</strain>
    </source>
</reference>
<keyword evidence="1" id="KW-0812">Transmembrane</keyword>
<proteinExistence type="predicted"/>
<dbReference type="AlphaFoldDB" id="A0A4Z1FY88"/>
<evidence type="ECO:0000313" key="2">
    <source>
        <dbReference type="EMBL" id="TGO27992.1"/>
    </source>
</evidence>
<evidence type="ECO:0000313" key="3">
    <source>
        <dbReference type="Proteomes" id="UP000297910"/>
    </source>
</evidence>
<keyword evidence="1" id="KW-1133">Transmembrane helix</keyword>
<keyword evidence="1" id="KW-0472">Membrane</keyword>
<evidence type="ECO:0000256" key="1">
    <source>
        <dbReference type="SAM" id="Phobius"/>
    </source>
</evidence>
<protein>
    <submittedName>
        <fullName evidence="2">Uncharacterized protein</fullName>
    </submittedName>
</protein>